<protein>
    <submittedName>
        <fullName evidence="2">Uncharacterized protein</fullName>
    </submittedName>
</protein>
<keyword evidence="3" id="KW-1185">Reference proteome</keyword>
<evidence type="ECO:0000313" key="3">
    <source>
        <dbReference type="Proteomes" id="UP000663792"/>
    </source>
</evidence>
<accession>A0A938YG75</accession>
<sequence length="188" mass="20506">MPDAAKRFHPRHALTDDDDSTLSTVRRQRKPAYARWLRRFGAVALLAIVVAGATGWLGVRAGTVRATADGWTLELTYPRVARAGLDVPVSIRVTAPEPLAERPLTLTVDRAFLDLFETQGWNPEPSATTGDGDRVALEFDTAPEGDVFRADYDAYIQPSSQIGIDARVGLEVDDEEIVSVGFTTTLLP</sequence>
<reference evidence="2" key="1">
    <citation type="submission" date="2021-01" db="EMBL/GenBank/DDBJ databases">
        <title>YIM 132084 draft genome.</title>
        <authorList>
            <person name="An D."/>
        </authorList>
    </citation>
    <scope>NUCLEOTIDE SEQUENCE</scope>
    <source>
        <strain evidence="2">YIM 132084</strain>
    </source>
</reference>
<keyword evidence="1" id="KW-1133">Transmembrane helix</keyword>
<dbReference type="AlphaFoldDB" id="A0A938YG75"/>
<comment type="caution">
    <text evidence="2">The sequence shown here is derived from an EMBL/GenBank/DDBJ whole genome shotgun (WGS) entry which is preliminary data.</text>
</comment>
<keyword evidence="1" id="KW-0812">Transmembrane</keyword>
<keyword evidence="1" id="KW-0472">Membrane</keyword>
<dbReference type="Proteomes" id="UP000663792">
    <property type="component" value="Unassembled WGS sequence"/>
</dbReference>
<feature type="transmembrane region" description="Helical" evidence="1">
    <location>
        <begin position="36"/>
        <end position="59"/>
    </location>
</feature>
<name>A0A938YG75_9ACTN</name>
<evidence type="ECO:0000256" key="1">
    <source>
        <dbReference type="SAM" id="Phobius"/>
    </source>
</evidence>
<gene>
    <name evidence="2" type="ORF">JL106_17090</name>
</gene>
<dbReference type="EMBL" id="JAERWK010000023">
    <property type="protein sequence ID" value="MBM9469003.1"/>
    <property type="molecule type" value="Genomic_DNA"/>
</dbReference>
<organism evidence="2 3">
    <name type="scientific">Nakamurella leprariae</name>
    <dbReference type="NCBI Taxonomy" id="2803911"/>
    <lineage>
        <taxon>Bacteria</taxon>
        <taxon>Bacillati</taxon>
        <taxon>Actinomycetota</taxon>
        <taxon>Actinomycetes</taxon>
        <taxon>Nakamurellales</taxon>
        <taxon>Nakamurellaceae</taxon>
        <taxon>Nakamurella</taxon>
    </lineage>
</organism>
<proteinExistence type="predicted"/>
<evidence type="ECO:0000313" key="2">
    <source>
        <dbReference type="EMBL" id="MBM9469003.1"/>
    </source>
</evidence>
<dbReference type="RefSeq" id="WP_205261970.1">
    <property type="nucleotide sequence ID" value="NZ_JAERWK010000023.1"/>
</dbReference>